<feature type="domain" description="Retrovirus-related Pol polyprotein from transposon TNT 1-94-like beta-barrel" evidence="2">
    <location>
        <begin position="319"/>
        <end position="397"/>
    </location>
</feature>
<dbReference type="Pfam" id="PF22936">
    <property type="entry name" value="Pol_BBD"/>
    <property type="match status" value="1"/>
</dbReference>
<gene>
    <name evidence="3" type="ORF">A4A49_59674</name>
</gene>
<keyword evidence="4" id="KW-1185">Reference proteome</keyword>
<dbReference type="GO" id="GO:0003676">
    <property type="term" value="F:nucleic acid binding"/>
    <property type="evidence" value="ECO:0007669"/>
    <property type="project" value="InterPro"/>
</dbReference>
<protein>
    <recommendedName>
        <fullName evidence="2">Retrovirus-related Pol polyprotein from transposon TNT 1-94-like beta-barrel domain-containing protein</fullName>
    </recommendedName>
</protein>
<comment type="caution">
    <text evidence="3">The sequence shown here is derived from an EMBL/GenBank/DDBJ whole genome shotgun (WGS) entry which is preliminary data.</text>
</comment>
<evidence type="ECO:0000256" key="1">
    <source>
        <dbReference type="SAM" id="MobiDB-lite"/>
    </source>
</evidence>
<dbReference type="EMBL" id="MJEQ01000571">
    <property type="protein sequence ID" value="OIT35369.1"/>
    <property type="molecule type" value="Genomic_DNA"/>
</dbReference>
<evidence type="ECO:0000313" key="4">
    <source>
        <dbReference type="Proteomes" id="UP000187609"/>
    </source>
</evidence>
<sequence length="413" mass="46021">NVAQPSQLISFNPTSQLPLKLQDSSNYCTWKSQVITLLFGYDLLGYVDGSLPFPSVHIQDGANNAFPNPAFKLWQRQDSLVRNAIMASVNPTIASLIAHAATAKHAWEILQTTYANKSQSRIFSLRDTLANLKRDSRSISKYVKDIKSISDDLASSGSPLANEELVIKILSGLGSEYKELSAAIRARDNPISFEELYDKLLAHEMFIKHSEPKLENPIISAQLHKKSAYPNSKSRNYNPSNNRRGPIQNTSTNQRANSFQNSNSFHPNNRSNQQRVQCQLCDKFGHITKVCRSKSHSALEAQANLTNRLSYASNPANNWIVDSGASHHITNNSQSLQAATEFPGTDEIIVGDGKTIPITHIGHTTLSSSHNSFKLRNVLCSPYKKKKLISVAQFCRQNLTSIEFFPYSFLVKD</sequence>
<dbReference type="PANTHER" id="PTHR47481">
    <property type="match status" value="1"/>
</dbReference>
<feature type="non-terminal residue" evidence="3">
    <location>
        <position position="1"/>
    </location>
</feature>
<feature type="compositionally biased region" description="Polar residues" evidence="1">
    <location>
        <begin position="229"/>
        <end position="271"/>
    </location>
</feature>
<dbReference type="SUPFAM" id="SSF57756">
    <property type="entry name" value="Retrovirus zinc finger-like domains"/>
    <property type="match status" value="1"/>
</dbReference>
<evidence type="ECO:0000313" key="3">
    <source>
        <dbReference type="EMBL" id="OIT35369.1"/>
    </source>
</evidence>
<organism evidence="3 4">
    <name type="scientific">Nicotiana attenuata</name>
    <name type="common">Coyote tobacco</name>
    <dbReference type="NCBI Taxonomy" id="49451"/>
    <lineage>
        <taxon>Eukaryota</taxon>
        <taxon>Viridiplantae</taxon>
        <taxon>Streptophyta</taxon>
        <taxon>Embryophyta</taxon>
        <taxon>Tracheophyta</taxon>
        <taxon>Spermatophyta</taxon>
        <taxon>Magnoliopsida</taxon>
        <taxon>eudicotyledons</taxon>
        <taxon>Gunneridae</taxon>
        <taxon>Pentapetalae</taxon>
        <taxon>asterids</taxon>
        <taxon>lamiids</taxon>
        <taxon>Solanales</taxon>
        <taxon>Solanaceae</taxon>
        <taxon>Nicotianoideae</taxon>
        <taxon>Nicotianeae</taxon>
        <taxon>Nicotiana</taxon>
    </lineage>
</organism>
<feature type="region of interest" description="Disordered" evidence="1">
    <location>
        <begin position="224"/>
        <end position="271"/>
    </location>
</feature>
<dbReference type="AlphaFoldDB" id="A0A314L2X5"/>
<dbReference type="InterPro" id="IPR054722">
    <property type="entry name" value="PolX-like_BBD"/>
</dbReference>
<name>A0A314L2X5_NICAT</name>
<dbReference type="Pfam" id="PF14223">
    <property type="entry name" value="Retrotran_gag_2"/>
    <property type="match status" value="1"/>
</dbReference>
<evidence type="ECO:0000259" key="2">
    <source>
        <dbReference type="Pfam" id="PF22936"/>
    </source>
</evidence>
<dbReference type="PANTHER" id="PTHR47481:SF21">
    <property type="entry name" value="BASIC-LEUCINE ZIPPER TRANSCRIPTION FACTOR Q-RELATED"/>
    <property type="match status" value="1"/>
</dbReference>
<dbReference type="Gramene" id="OIT35369">
    <property type="protein sequence ID" value="OIT35369"/>
    <property type="gene ID" value="A4A49_59674"/>
</dbReference>
<dbReference type="STRING" id="49451.A0A314L2X5"/>
<accession>A0A314L2X5</accession>
<reference evidence="3" key="1">
    <citation type="submission" date="2016-11" db="EMBL/GenBank/DDBJ databases">
        <title>The genome of Nicotiana attenuata.</title>
        <authorList>
            <person name="Xu S."/>
            <person name="Brockmoeller T."/>
            <person name="Gaquerel E."/>
            <person name="Navarro A."/>
            <person name="Kuhl H."/>
            <person name="Gase K."/>
            <person name="Ling Z."/>
            <person name="Zhou W."/>
            <person name="Kreitzer C."/>
            <person name="Stanke M."/>
            <person name="Tang H."/>
            <person name="Lyons E."/>
            <person name="Pandey P."/>
            <person name="Pandey S.P."/>
            <person name="Timmermann B."/>
            <person name="Baldwin I.T."/>
        </authorList>
    </citation>
    <scope>NUCLEOTIDE SEQUENCE [LARGE SCALE GENOMIC DNA]</scope>
    <source>
        <strain evidence="3">UT</strain>
    </source>
</reference>
<proteinExistence type="predicted"/>
<dbReference type="GO" id="GO:0008270">
    <property type="term" value="F:zinc ion binding"/>
    <property type="evidence" value="ECO:0007669"/>
    <property type="project" value="InterPro"/>
</dbReference>
<dbReference type="InterPro" id="IPR036875">
    <property type="entry name" value="Znf_CCHC_sf"/>
</dbReference>
<dbReference type="Proteomes" id="UP000187609">
    <property type="component" value="Unassembled WGS sequence"/>
</dbReference>